<dbReference type="Gene3D" id="1.20.1510.10">
    <property type="entry name" value="Cation efflux protein transmembrane domain"/>
    <property type="match status" value="1"/>
</dbReference>
<dbReference type="OrthoDB" id="9790544at2"/>
<sequence length="223" mass="23679">MQTIEFVRPGLAAERQHWYRIAAWLAGITIGYNIVEGLVSVYFGFADETLALLGFGVDSYVEVISGLGIWHMIRRLRTHGDGDPDPFERQALRVTGTAFYLLAAGLVTTGAVNLYQGNAPVTTFWGVVISLVSITGMWLLIHYKMKAGRALGSDAILADAACSRACLQFSLVLLAASAGYALTGIGGIDSAGALIIALLAVREGREAFAKSRGKSACGCNSCT</sequence>
<evidence type="ECO:0000256" key="7">
    <source>
        <dbReference type="ARBA" id="ARBA00022989"/>
    </source>
</evidence>
<reference evidence="12 13" key="1">
    <citation type="submission" date="2018-07" db="EMBL/GenBank/DDBJ databases">
        <title>Genomic Encyclopedia of Type Strains, Phase IV (KMG-IV): sequencing the most valuable type-strain genomes for metagenomic binning, comparative biology and taxonomic classification.</title>
        <authorList>
            <person name="Goeker M."/>
        </authorList>
    </citation>
    <scope>NUCLEOTIDE SEQUENCE [LARGE SCALE GENOMIC DNA]</scope>
    <source>
        <strain evidence="12 13">DSM 26407</strain>
    </source>
</reference>
<keyword evidence="5" id="KW-0967">Endosome</keyword>
<dbReference type="GO" id="GO:0006829">
    <property type="term" value="P:zinc ion transport"/>
    <property type="evidence" value="ECO:0007669"/>
    <property type="project" value="UniProtKB-KW"/>
</dbReference>
<dbReference type="RefSeq" id="WP_114279002.1">
    <property type="nucleotide sequence ID" value="NZ_QPJY01000002.1"/>
</dbReference>
<name>A0A369CE62_9GAMM</name>
<dbReference type="InterPro" id="IPR027469">
    <property type="entry name" value="Cation_efflux_TMD_sf"/>
</dbReference>
<comment type="subcellular location">
    <subcellularLocation>
        <location evidence="2">Cytoplasmic vesicle</location>
        <location evidence="2">Secretory vesicle</location>
        <location evidence="2">Synaptic vesicle membrane</location>
        <topology evidence="2">Multi-pass membrane protein</topology>
    </subcellularLocation>
    <subcellularLocation>
        <location evidence="1">Early endosome membrane</location>
    </subcellularLocation>
</comment>
<evidence type="ECO:0000256" key="1">
    <source>
        <dbReference type="ARBA" id="ARBA00004146"/>
    </source>
</evidence>
<evidence type="ECO:0000313" key="13">
    <source>
        <dbReference type="Proteomes" id="UP000252707"/>
    </source>
</evidence>
<feature type="transmembrane region" description="Helical" evidence="11">
    <location>
        <begin position="21"/>
        <end position="45"/>
    </location>
</feature>
<evidence type="ECO:0000256" key="9">
    <source>
        <dbReference type="ARBA" id="ARBA00023136"/>
    </source>
</evidence>
<dbReference type="GO" id="GO:0016020">
    <property type="term" value="C:membrane"/>
    <property type="evidence" value="ECO:0007669"/>
    <property type="project" value="InterPro"/>
</dbReference>
<accession>A0A369CE62</accession>
<feature type="transmembrane region" description="Helical" evidence="11">
    <location>
        <begin position="180"/>
        <end position="201"/>
    </location>
</feature>
<dbReference type="Proteomes" id="UP000252707">
    <property type="component" value="Unassembled WGS sequence"/>
</dbReference>
<dbReference type="SUPFAM" id="SSF161111">
    <property type="entry name" value="Cation efflux protein transmembrane domain-like"/>
    <property type="match status" value="1"/>
</dbReference>
<organism evidence="12 13">
    <name type="scientific">Thioalbus denitrificans</name>
    <dbReference type="NCBI Taxonomy" id="547122"/>
    <lineage>
        <taxon>Bacteria</taxon>
        <taxon>Pseudomonadati</taxon>
        <taxon>Pseudomonadota</taxon>
        <taxon>Gammaproteobacteria</taxon>
        <taxon>Chromatiales</taxon>
        <taxon>Ectothiorhodospiraceae</taxon>
        <taxon>Thioalbus</taxon>
    </lineage>
</organism>
<evidence type="ECO:0000256" key="8">
    <source>
        <dbReference type="ARBA" id="ARBA00023018"/>
    </source>
</evidence>
<protein>
    <submittedName>
        <fullName evidence="12">Cation efflux family protein</fullName>
    </submittedName>
</protein>
<keyword evidence="13" id="KW-1185">Reference proteome</keyword>
<evidence type="ECO:0000313" key="12">
    <source>
        <dbReference type="EMBL" id="RCX32189.1"/>
    </source>
</evidence>
<gene>
    <name evidence="12" type="ORF">DFQ59_102549</name>
</gene>
<evidence type="ECO:0000256" key="10">
    <source>
        <dbReference type="ARBA" id="ARBA00023329"/>
    </source>
</evidence>
<keyword evidence="10" id="KW-0968">Cytoplasmic vesicle</keyword>
<proteinExistence type="inferred from homology"/>
<evidence type="ECO:0000256" key="4">
    <source>
        <dbReference type="ARBA" id="ARBA00022692"/>
    </source>
</evidence>
<feature type="transmembrane region" description="Helical" evidence="11">
    <location>
        <begin position="124"/>
        <end position="143"/>
    </location>
</feature>
<feature type="transmembrane region" description="Helical" evidence="11">
    <location>
        <begin position="91"/>
        <end position="112"/>
    </location>
</feature>
<dbReference type="GO" id="GO:0031410">
    <property type="term" value="C:cytoplasmic vesicle"/>
    <property type="evidence" value="ECO:0007669"/>
    <property type="project" value="UniProtKB-KW"/>
</dbReference>
<dbReference type="AlphaFoldDB" id="A0A369CE62"/>
<comment type="similarity">
    <text evidence="3">Belongs to the TMEM163 family.</text>
</comment>
<keyword evidence="8" id="KW-0770">Synapse</keyword>
<evidence type="ECO:0000256" key="11">
    <source>
        <dbReference type="SAM" id="Phobius"/>
    </source>
</evidence>
<evidence type="ECO:0000256" key="6">
    <source>
        <dbReference type="ARBA" id="ARBA00022833"/>
    </source>
</evidence>
<keyword evidence="6" id="KW-0862">Zinc</keyword>
<keyword evidence="9 11" id="KW-0472">Membrane</keyword>
<keyword evidence="4 11" id="KW-0812">Transmembrane</keyword>
<evidence type="ECO:0000256" key="3">
    <source>
        <dbReference type="ARBA" id="ARBA00008731"/>
    </source>
</evidence>
<keyword evidence="7 11" id="KW-1133">Transmembrane helix</keyword>
<dbReference type="EMBL" id="QPJY01000002">
    <property type="protein sequence ID" value="RCX32189.1"/>
    <property type="molecule type" value="Genomic_DNA"/>
</dbReference>
<dbReference type="PANTHER" id="PTHR31937">
    <property type="entry name" value="TRANSMEMBRANE PROTEIN 163"/>
    <property type="match status" value="1"/>
</dbReference>
<evidence type="ECO:0000256" key="2">
    <source>
        <dbReference type="ARBA" id="ARBA00004644"/>
    </source>
</evidence>
<comment type="caution">
    <text evidence="12">The sequence shown here is derived from an EMBL/GenBank/DDBJ whole genome shotgun (WGS) entry which is preliminary data.</text>
</comment>
<dbReference type="GO" id="GO:0008324">
    <property type="term" value="F:monoatomic cation transmembrane transporter activity"/>
    <property type="evidence" value="ECO:0007669"/>
    <property type="project" value="InterPro"/>
</dbReference>
<dbReference type="InterPro" id="IPR026765">
    <property type="entry name" value="Tmem163"/>
</dbReference>
<evidence type="ECO:0000256" key="5">
    <source>
        <dbReference type="ARBA" id="ARBA00022753"/>
    </source>
</evidence>
<dbReference type="PANTHER" id="PTHR31937:SF2">
    <property type="entry name" value="TRANSMEMBRANE PROTEIN 163"/>
    <property type="match status" value="1"/>
</dbReference>